<organism evidence="3 4">
    <name type="scientific">Eleusine coracana subsp. coracana</name>
    <dbReference type="NCBI Taxonomy" id="191504"/>
    <lineage>
        <taxon>Eukaryota</taxon>
        <taxon>Viridiplantae</taxon>
        <taxon>Streptophyta</taxon>
        <taxon>Embryophyta</taxon>
        <taxon>Tracheophyta</taxon>
        <taxon>Spermatophyta</taxon>
        <taxon>Magnoliopsida</taxon>
        <taxon>Liliopsida</taxon>
        <taxon>Poales</taxon>
        <taxon>Poaceae</taxon>
        <taxon>PACMAD clade</taxon>
        <taxon>Chloridoideae</taxon>
        <taxon>Cynodonteae</taxon>
        <taxon>Eleusininae</taxon>
        <taxon>Eleusine</taxon>
    </lineage>
</organism>
<evidence type="ECO:0000313" key="3">
    <source>
        <dbReference type="EMBL" id="GJN39887.1"/>
    </source>
</evidence>
<evidence type="ECO:0000259" key="2">
    <source>
        <dbReference type="Pfam" id="PF24758"/>
    </source>
</evidence>
<feature type="domain" description="FBD" evidence="1">
    <location>
        <begin position="117"/>
        <end position="157"/>
    </location>
</feature>
<gene>
    <name evidence="3" type="primary">gb29037</name>
    <name evidence="3" type="ORF">PR202_gb29037</name>
</gene>
<feature type="domain" description="F-box/LRR-repeat protein 15/At3g58940/PEG3-like LRR" evidence="2">
    <location>
        <begin position="13"/>
        <end position="90"/>
    </location>
</feature>
<dbReference type="AlphaFoldDB" id="A0AAV5FXZ1"/>
<sequence>MLWQPLGTKAFYSLPMRIKFGHAPRLRIVGFLVPGMNLEIGNTKIKFETEARPHSSVQTVRMLAVQLNLSEPSMLPAFLRCFPNLETLYVQSEFDEEQHAGIIPTVKLGTKFWEKAGPLQCIQQHLIRMVFRDFQGKTSEVDFVKFIVKHAQVLETVEVFLTPRASPNQDAATNLMEAVTSSQKANSCKLVVIRSPFADEGNPWCHHRVRDMSIKDPFDITKCSAGNCLE</sequence>
<keyword evidence="4" id="KW-1185">Reference proteome</keyword>
<accession>A0AAV5FXZ1</accession>
<evidence type="ECO:0000259" key="1">
    <source>
        <dbReference type="Pfam" id="PF08387"/>
    </source>
</evidence>
<dbReference type="InterPro" id="IPR055411">
    <property type="entry name" value="LRR_FXL15/At3g58940/PEG3-like"/>
</dbReference>
<dbReference type="InterPro" id="IPR006566">
    <property type="entry name" value="FBD"/>
</dbReference>
<dbReference type="Proteomes" id="UP001054889">
    <property type="component" value="Unassembled WGS sequence"/>
</dbReference>
<protein>
    <recommendedName>
        <fullName evidence="5">FBD domain-containing protein</fullName>
    </recommendedName>
</protein>
<dbReference type="PANTHER" id="PTHR32141">
    <property type="match status" value="1"/>
</dbReference>
<dbReference type="Pfam" id="PF08387">
    <property type="entry name" value="FBD"/>
    <property type="match status" value="1"/>
</dbReference>
<proteinExistence type="predicted"/>
<dbReference type="Pfam" id="PF24758">
    <property type="entry name" value="LRR_At5g56370"/>
    <property type="match status" value="1"/>
</dbReference>
<dbReference type="PANTHER" id="PTHR32141:SF40">
    <property type="entry name" value="OS06G0492900 PROTEIN"/>
    <property type="match status" value="1"/>
</dbReference>
<dbReference type="InterPro" id="IPR055302">
    <property type="entry name" value="F-box_dom-containing"/>
</dbReference>
<reference evidence="3" key="1">
    <citation type="journal article" date="2018" name="DNA Res.">
        <title>Multiple hybrid de novo genome assembly of finger millet, an orphan allotetraploid crop.</title>
        <authorList>
            <person name="Hatakeyama M."/>
            <person name="Aluri S."/>
            <person name="Balachadran M.T."/>
            <person name="Sivarajan S.R."/>
            <person name="Patrignani A."/>
            <person name="Gruter S."/>
            <person name="Poveda L."/>
            <person name="Shimizu-Inatsugi R."/>
            <person name="Baeten J."/>
            <person name="Francoijs K.J."/>
            <person name="Nataraja K.N."/>
            <person name="Reddy Y.A.N."/>
            <person name="Phadnis S."/>
            <person name="Ravikumar R.L."/>
            <person name="Schlapbach R."/>
            <person name="Sreeman S.M."/>
            <person name="Shimizu K.K."/>
        </authorList>
    </citation>
    <scope>NUCLEOTIDE SEQUENCE</scope>
</reference>
<comment type="caution">
    <text evidence="3">The sequence shown here is derived from an EMBL/GenBank/DDBJ whole genome shotgun (WGS) entry which is preliminary data.</text>
</comment>
<evidence type="ECO:0000313" key="4">
    <source>
        <dbReference type="Proteomes" id="UP001054889"/>
    </source>
</evidence>
<name>A0AAV5FXZ1_ELECO</name>
<dbReference type="EMBL" id="BQKI01000098">
    <property type="protein sequence ID" value="GJN39887.1"/>
    <property type="molecule type" value="Genomic_DNA"/>
</dbReference>
<evidence type="ECO:0008006" key="5">
    <source>
        <dbReference type="Google" id="ProtNLM"/>
    </source>
</evidence>
<reference evidence="3" key="2">
    <citation type="submission" date="2021-12" db="EMBL/GenBank/DDBJ databases">
        <title>Resequencing data analysis of finger millet.</title>
        <authorList>
            <person name="Hatakeyama M."/>
            <person name="Aluri S."/>
            <person name="Balachadran M.T."/>
            <person name="Sivarajan S.R."/>
            <person name="Poveda L."/>
            <person name="Shimizu-Inatsugi R."/>
            <person name="Schlapbach R."/>
            <person name="Sreeman S.M."/>
            <person name="Shimizu K.K."/>
        </authorList>
    </citation>
    <scope>NUCLEOTIDE SEQUENCE</scope>
</reference>